<feature type="region of interest" description="Disordered" evidence="2">
    <location>
        <begin position="373"/>
        <end position="416"/>
    </location>
</feature>
<keyword evidence="4" id="KW-1185">Reference proteome</keyword>
<dbReference type="Proteomes" id="UP000232323">
    <property type="component" value="Unassembled WGS sequence"/>
</dbReference>
<dbReference type="Gene3D" id="1.10.10.10">
    <property type="entry name" value="Winged helix-like DNA-binding domain superfamily/Winged helix DNA-binding domain"/>
    <property type="match status" value="1"/>
</dbReference>
<comment type="caution">
    <text evidence="3">The sequence shown here is derived from an EMBL/GenBank/DDBJ whole genome shotgun (WGS) entry which is preliminary data.</text>
</comment>
<dbReference type="InterPro" id="IPR036388">
    <property type="entry name" value="WH-like_DNA-bd_sf"/>
</dbReference>
<evidence type="ECO:0000313" key="4">
    <source>
        <dbReference type="Proteomes" id="UP000232323"/>
    </source>
</evidence>
<dbReference type="InterPro" id="IPR013324">
    <property type="entry name" value="RNA_pol_sigma_r3/r4-like"/>
</dbReference>
<dbReference type="AlphaFoldDB" id="A0A250XCP1"/>
<sequence length="505" mass="55276">MYDRFPDDLGLKVQIVEEMLLASSGRKFGLRRKRPAPSHSTTKQSLRQISKARLTREEEQIYCRILQDAKLFQDTSSRISAKRQGHVSTLAEVCASVGLSDVDYARFVLATAPKAQQALSKAFKRYIAKQARLLVGSSVSVQSTSDPLTRPSQSKEGKYGKFTQQMDDLMLAGMEGLMQAVYRFQTSKTEVREGQSLNRGGAPAGQLVVINDGRMCNHTGRETTTWSTDVKVREVMQDADASQGNQGTEMAVDPLSSVEGIRLITFAHFYIQKYIIAAIKEASFNQVYIPRRTLDLKRKVQEAASIHREADGRPDVAAIARSLKVSESAIRDVLLVQSSSHVVSLEPGGSESNPYEDVHLARELDRFQCSSLEGSSSSASVRGGTTDSLEVAGGKASAEGKGVAHGPSSRGDAEREVASSVARHLLDSLLRGIMKEKEALVLMKTMGLGRNQLKGVSSYVVAEEMGMSRQGVDRLKAKALEKLRCACQEDVQLAQLLQEVCEELS</sequence>
<name>A0A250XCP1_9CHLO</name>
<dbReference type="EMBL" id="BEGY01000057">
    <property type="protein sequence ID" value="GAX80824.1"/>
    <property type="molecule type" value="Genomic_DNA"/>
</dbReference>
<feature type="compositionally biased region" description="Polar residues" evidence="2">
    <location>
        <begin position="38"/>
        <end position="48"/>
    </location>
</feature>
<dbReference type="SUPFAM" id="SSF88659">
    <property type="entry name" value="Sigma3 and sigma4 domains of RNA polymerase sigma factors"/>
    <property type="match status" value="1"/>
</dbReference>
<proteinExistence type="inferred from homology"/>
<dbReference type="InterPro" id="IPR050239">
    <property type="entry name" value="Sigma-70_RNA_pol_init_factors"/>
</dbReference>
<evidence type="ECO:0000256" key="2">
    <source>
        <dbReference type="SAM" id="MobiDB-lite"/>
    </source>
</evidence>
<feature type="region of interest" description="Disordered" evidence="2">
    <location>
        <begin position="29"/>
        <end position="49"/>
    </location>
</feature>
<protein>
    <submittedName>
        <fullName evidence="3">Uncharacterized protein</fullName>
    </submittedName>
</protein>
<organism evidence="3 4">
    <name type="scientific">Chlamydomonas eustigma</name>
    <dbReference type="NCBI Taxonomy" id="1157962"/>
    <lineage>
        <taxon>Eukaryota</taxon>
        <taxon>Viridiplantae</taxon>
        <taxon>Chlorophyta</taxon>
        <taxon>core chlorophytes</taxon>
        <taxon>Chlorophyceae</taxon>
        <taxon>CS clade</taxon>
        <taxon>Chlamydomonadales</taxon>
        <taxon>Chlamydomonadaceae</taxon>
        <taxon>Chlamydomonas</taxon>
    </lineage>
</organism>
<dbReference type="PANTHER" id="PTHR30603">
    <property type="entry name" value="RNA POLYMERASE SIGMA FACTOR RPO"/>
    <property type="match status" value="1"/>
</dbReference>
<evidence type="ECO:0000313" key="3">
    <source>
        <dbReference type="EMBL" id="GAX80824.1"/>
    </source>
</evidence>
<gene>
    <name evidence="3" type="ORF">CEUSTIGMA_g8259.t1</name>
</gene>
<reference evidence="3 4" key="1">
    <citation type="submission" date="2017-08" db="EMBL/GenBank/DDBJ databases">
        <title>Acidophilic green algal genome provides insights into adaptation to an acidic environment.</title>
        <authorList>
            <person name="Hirooka S."/>
            <person name="Hirose Y."/>
            <person name="Kanesaki Y."/>
            <person name="Higuchi S."/>
            <person name="Fujiwara T."/>
            <person name="Onuma R."/>
            <person name="Era A."/>
            <person name="Ohbayashi R."/>
            <person name="Uzuka A."/>
            <person name="Nozaki H."/>
            <person name="Yoshikawa H."/>
            <person name="Miyagishima S.Y."/>
        </authorList>
    </citation>
    <scope>NUCLEOTIDE SEQUENCE [LARGE SCALE GENOMIC DNA]</scope>
    <source>
        <strain evidence="3 4">NIES-2499</strain>
    </source>
</reference>
<evidence type="ECO:0000256" key="1">
    <source>
        <dbReference type="ARBA" id="ARBA00007788"/>
    </source>
</evidence>
<comment type="similarity">
    <text evidence="1">Belongs to the sigma-70 factor family.</text>
</comment>
<dbReference type="PANTHER" id="PTHR30603:SF47">
    <property type="entry name" value="RNA POLYMERASE SIGMA FACTOR SIGD, CHLOROPLASTIC"/>
    <property type="match status" value="1"/>
</dbReference>
<accession>A0A250XCP1</accession>